<gene>
    <name evidence="2" type="ORF">OXX778_LOCUS4876</name>
</gene>
<name>A0A813QPS4_9BILA</name>
<dbReference type="OrthoDB" id="10517841at2759"/>
<organism evidence="2 3">
    <name type="scientific">Brachionus calyciflorus</name>
    <dbReference type="NCBI Taxonomy" id="104777"/>
    <lineage>
        <taxon>Eukaryota</taxon>
        <taxon>Metazoa</taxon>
        <taxon>Spiralia</taxon>
        <taxon>Gnathifera</taxon>
        <taxon>Rotifera</taxon>
        <taxon>Eurotatoria</taxon>
        <taxon>Monogononta</taxon>
        <taxon>Pseudotrocha</taxon>
        <taxon>Ploima</taxon>
        <taxon>Brachionidae</taxon>
        <taxon>Brachionus</taxon>
    </lineage>
</organism>
<dbReference type="AlphaFoldDB" id="A0A813QPS4"/>
<comment type="caution">
    <text evidence="2">The sequence shown here is derived from an EMBL/GenBank/DDBJ whole genome shotgun (WGS) entry which is preliminary data.</text>
</comment>
<dbReference type="EMBL" id="CAJNOC010000505">
    <property type="protein sequence ID" value="CAF0769565.1"/>
    <property type="molecule type" value="Genomic_DNA"/>
</dbReference>
<evidence type="ECO:0000313" key="3">
    <source>
        <dbReference type="Proteomes" id="UP000663879"/>
    </source>
</evidence>
<keyword evidence="3" id="KW-1185">Reference proteome</keyword>
<reference evidence="2" key="1">
    <citation type="submission" date="2021-02" db="EMBL/GenBank/DDBJ databases">
        <authorList>
            <person name="Nowell W R."/>
        </authorList>
    </citation>
    <scope>NUCLEOTIDE SEQUENCE</scope>
    <source>
        <strain evidence="2">Ploen Becks lab</strain>
    </source>
</reference>
<proteinExistence type="predicted"/>
<feature type="region of interest" description="Disordered" evidence="1">
    <location>
        <begin position="61"/>
        <end position="82"/>
    </location>
</feature>
<sequence length="190" mass="22192">MRIFNNYINTQPAFYYENLPNATGSSSHYRSLLKNTVQNYFNSFYQFMHPRITEFSKNLKNETNSEDTNSEIKNQHNDHSENTFLPKKHLSLENLFSSAKTKIQSRHIRSKSTDAHIYRDPKFNTMPYTMSSSKSHRAYSSDDESPKTSSNLDVPVKNILLPEIIINDVRYNTPDSILRNYSYLMNSDGR</sequence>
<dbReference type="Proteomes" id="UP000663879">
    <property type="component" value="Unassembled WGS sequence"/>
</dbReference>
<evidence type="ECO:0000256" key="1">
    <source>
        <dbReference type="SAM" id="MobiDB-lite"/>
    </source>
</evidence>
<evidence type="ECO:0000313" key="2">
    <source>
        <dbReference type="EMBL" id="CAF0769565.1"/>
    </source>
</evidence>
<feature type="region of interest" description="Disordered" evidence="1">
    <location>
        <begin position="126"/>
        <end position="151"/>
    </location>
</feature>
<accession>A0A813QPS4</accession>
<protein>
    <submittedName>
        <fullName evidence="2">Uncharacterized protein</fullName>
    </submittedName>
</protein>